<keyword evidence="2" id="KW-0963">Cytoplasm</keyword>
<dbReference type="Gene3D" id="1.25.10.100">
    <property type="match status" value="1"/>
</dbReference>
<evidence type="ECO:0000256" key="1">
    <source>
        <dbReference type="ARBA" id="ARBA00004496"/>
    </source>
</evidence>
<name>A0A060TJQ6_BLAAD</name>
<accession>A0A060TJQ6</accession>
<evidence type="ECO:0000259" key="3">
    <source>
        <dbReference type="Pfam" id="PF11701"/>
    </source>
</evidence>
<proteinExistence type="predicted"/>
<dbReference type="PhylomeDB" id="A0A060TJQ6"/>
<dbReference type="InterPro" id="IPR011989">
    <property type="entry name" value="ARM-like"/>
</dbReference>
<dbReference type="Gene3D" id="1.25.10.10">
    <property type="entry name" value="Leucine-rich Repeat Variant"/>
    <property type="match status" value="1"/>
</dbReference>
<dbReference type="SUPFAM" id="SSF48371">
    <property type="entry name" value="ARM repeat"/>
    <property type="match status" value="2"/>
</dbReference>
<dbReference type="InterPro" id="IPR016024">
    <property type="entry name" value="ARM-type_fold"/>
</dbReference>
<dbReference type="GO" id="GO:0005737">
    <property type="term" value="C:cytoplasm"/>
    <property type="evidence" value="ECO:0007669"/>
    <property type="project" value="UniProtKB-SubCell"/>
</dbReference>
<comment type="subcellular location">
    <subcellularLocation>
        <location evidence="1">Cytoplasm</location>
    </subcellularLocation>
</comment>
<dbReference type="PANTHER" id="PTHR45994">
    <property type="entry name" value="FI21225P1"/>
    <property type="match status" value="1"/>
</dbReference>
<gene>
    <name evidence="4" type="ORF">GNLVRS02_ARAD1D48752g</name>
</gene>
<dbReference type="AlphaFoldDB" id="A0A060TJQ6"/>
<sequence>MSSKDQFDSFMNGSSQDLPTSVLEEHFSPDTLGAFNTEQFSRLSQILARNDASTDLKSTILSSAIKYLRSNSKNDQLKQGSQALKLVLRILTSENYKLDNGTLDNLASVVALYANCQDDTDVTSQVVMVLAKVIELNASHAPAALSSAMEDLLLNDSISSVSTAFALLTLLFHISPQIGQNLFSMDQLHNINPRHFQSERVTVSALEALSAACVNKECRSVVAVKFQDVVAEALKSEKTPVKLLAAAILIKTKAVSETNTKGEDTKAILDLSELLEDYVNDYDNRVDKYYTIALEGLAYTSLLTQVKKRLIARPNTLKALVSVVKSHYTKSPWVYCALCILTNLTEYPPALTPEQLRMRQLKDYAGKAGIESDREPAEDVRARCKLVFDTSIVGIISQVCQKFTTASKATSGSLMRNLVTDKTARKDFAKQGGIAALLYFLLPDSGLDAKQTAITTSALAKTFISVDPSIALSSKISPLVPVGPLVEQLSVDASDIPLLDIFEALLALTNLAAVDGSSRDAIVSKAFNKLETLLTSSNRLVQRASVELVCNLSMSMLCAEKFLDGSGPAKSRLDVVALLTDAEDEPTRIAAAGSLAVLSEWGGLAAQELVKSDRVTKGLVKLLSDSNKDLVLRAMVTLKNIAEGNQIAELVKIDGFVDSLKKLQSGNSDVASLAKQVLQLTD</sequence>
<protein>
    <submittedName>
        <fullName evidence="4">ARAD1D48752p</fullName>
    </submittedName>
</protein>
<dbReference type="InterPro" id="IPR024660">
    <property type="entry name" value="UCS_central_dom"/>
</dbReference>
<reference evidence="4" key="1">
    <citation type="submission" date="2014-02" db="EMBL/GenBank/DDBJ databases">
        <authorList>
            <person name="Genoscope - CEA"/>
        </authorList>
    </citation>
    <scope>NUCLEOTIDE SEQUENCE</scope>
    <source>
        <strain evidence="4">LS3</strain>
    </source>
</reference>
<organism evidence="4">
    <name type="scientific">Blastobotrys adeninivorans</name>
    <name type="common">Yeast</name>
    <name type="synonym">Arxula adeninivorans</name>
    <dbReference type="NCBI Taxonomy" id="409370"/>
    <lineage>
        <taxon>Eukaryota</taxon>
        <taxon>Fungi</taxon>
        <taxon>Dikarya</taxon>
        <taxon>Ascomycota</taxon>
        <taxon>Saccharomycotina</taxon>
        <taxon>Dipodascomycetes</taxon>
        <taxon>Dipodascales</taxon>
        <taxon>Trichomonascaceae</taxon>
        <taxon>Blastobotrys</taxon>
    </lineage>
</organism>
<evidence type="ECO:0000313" key="4">
    <source>
        <dbReference type="EMBL" id="CDP39057.1"/>
    </source>
</evidence>
<dbReference type="EMBL" id="HG937694">
    <property type="protein sequence ID" value="CDP39057.1"/>
    <property type="molecule type" value="Genomic_DNA"/>
</dbReference>
<evidence type="ECO:0000256" key="2">
    <source>
        <dbReference type="ARBA" id="ARBA00022490"/>
    </source>
</evidence>
<dbReference type="PANTHER" id="PTHR45994:SF1">
    <property type="entry name" value="FI21225P1"/>
    <property type="match status" value="1"/>
</dbReference>
<feature type="domain" description="UNC-45/Cro1/She4 central" evidence="3">
    <location>
        <begin position="105"/>
        <end position="252"/>
    </location>
</feature>
<dbReference type="GO" id="GO:0051879">
    <property type="term" value="F:Hsp90 protein binding"/>
    <property type="evidence" value="ECO:0007669"/>
    <property type="project" value="TreeGrafter"/>
</dbReference>
<dbReference type="Pfam" id="PF11701">
    <property type="entry name" value="UNC45-central"/>
    <property type="match status" value="1"/>
</dbReference>
<reference evidence="4" key="2">
    <citation type="submission" date="2014-06" db="EMBL/GenBank/DDBJ databases">
        <title>The complete genome of Blastobotrys (Arxula) adeninivorans LS3 - a yeast of biotechnological interest.</title>
        <authorList>
            <person name="Kunze G."/>
            <person name="Gaillardin C."/>
            <person name="Czernicka M."/>
            <person name="Durrens P."/>
            <person name="Martin T."/>
            <person name="Boer E."/>
            <person name="Gabaldon T."/>
            <person name="Cruz J."/>
            <person name="Talla E."/>
            <person name="Marck C."/>
            <person name="Goffeau A."/>
            <person name="Barbe V."/>
            <person name="Baret P."/>
            <person name="Baronian K."/>
            <person name="Beier S."/>
            <person name="Bleykasten C."/>
            <person name="Bode R."/>
            <person name="Casaregola S."/>
            <person name="Despons L."/>
            <person name="Fairhead C."/>
            <person name="Giersberg M."/>
            <person name="Gierski P."/>
            <person name="Hahnel U."/>
            <person name="Hartmann A."/>
            <person name="Jankowska D."/>
            <person name="Jubin C."/>
            <person name="Jung P."/>
            <person name="Lafontaine I."/>
            <person name="Leh-Louis V."/>
            <person name="Lemaire M."/>
            <person name="Marcet-Houben M."/>
            <person name="Mascher M."/>
            <person name="Morel G."/>
            <person name="Richard G.-F."/>
            <person name="Riechen J."/>
            <person name="Sacerdot C."/>
            <person name="Sarkar A."/>
            <person name="Savel G."/>
            <person name="Schacherer J."/>
            <person name="Sherman D."/>
            <person name="Straub M.-L."/>
            <person name="Stein N."/>
            <person name="Thierry A."/>
            <person name="Trautwein-Schult A."/>
            <person name="Westhof E."/>
            <person name="Worch S."/>
            <person name="Dujon B."/>
            <person name="Souciet J.-L."/>
            <person name="Wincker P."/>
            <person name="Scholz U."/>
            <person name="Neuveglise N."/>
        </authorList>
    </citation>
    <scope>NUCLEOTIDE SEQUENCE</scope>
    <source>
        <strain evidence="4">LS3</strain>
    </source>
</reference>